<proteinExistence type="predicted"/>
<feature type="region of interest" description="Disordered" evidence="1">
    <location>
        <begin position="1"/>
        <end position="80"/>
    </location>
</feature>
<dbReference type="AlphaFoldDB" id="A0AAE1AMQ8"/>
<feature type="compositionally biased region" description="Basic residues" evidence="1">
    <location>
        <begin position="12"/>
        <end position="22"/>
    </location>
</feature>
<accession>A0AAE1AMQ8</accession>
<gene>
    <name evidence="2" type="ORF">RRG08_066290</name>
</gene>
<feature type="compositionally biased region" description="Basic and acidic residues" evidence="1">
    <location>
        <begin position="57"/>
        <end position="66"/>
    </location>
</feature>
<organism evidence="2 3">
    <name type="scientific">Elysia crispata</name>
    <name type="common">lettuce slug</name>
    <dbReference type="NCBI Taxonomy" id="231223"/>
    <lineage>
        <taxon>Eukaryota</taxon>
        <taxon>Metazoa</taxon>
        <taxon>Spiralia</taxon>
        <taxon>Lophotrochozoa</taxon>
        <taxon>Mollusca</taxon>
        <taxon>Gastropoda</taxon>
        <taxon>Heterobranchia</taxon>
        <taxon>Euthyneura</taxon>
        <taxon>Panpulmonata</taxon>
        <taxon>Sacoglossa</taxon>
        <taxon>Placobranchoidea</taxon>
        <taxon>Plakobranchidae</taxon>
        <taxon>Elysia</taxon>
    </lineage>
</organism>
<dbReference type="Proteomes" id="UP001283361">
    <property type="component" value="Unassembled WGS sequence"/>
</dbReference>
<name>A0AAE1AMQ8_9GAST</name>
<comment type="caution">
    <text evidence="2">The sequence shown here is derived from an EMBL/GenBank/DDBJ whole genome shotgun (WGS) entry which is preliminary data.</text>
</comment>
<keyword evidence="3" id="KW-1185">Reference proteome</keyword>
<protein>
    <submittedName>
        <fullName evidence="2">Uncharacterized protein</fullName>
    </submittedName>
</protein>
<evidence type="ECO:0000256" key="1">
    <source>
        <dbReference type="SAM" id="MobiDB-lite"/>
    </source>
</evidence>
<evidence type="ECO:0000313" key="3">
    <source>
        <dbReference type="Proteomes" id="UP001283361"/>
    </source>
</evidence>
<evidence type="ECO:0000313" key="2">
    <source>
        <dbReference type="EMBL" id="KAK3790579.1"/>
    </source>
</evidence>
<sequence>MAAEGRQTGFSHAKRRLGPGKRGRGEGRECGGTTKSIPSHGDAGYGERTGDLGGSGIHREETDNWKARKPASGNLLGLPPESDLVGQMGVRALAVRTRSGLLPQDLLVVERRRKTQR</sequence>
<dbReference type="EMBL" id="JAWDGP010001536">
    <property type="protein sequence ID" value="KAK3790579.1"/>
    <property type="molecule type" value="Genomic_DNA"/>
</dbReference>
<reference evidence="2" key="1">
    <citation type="journal article" date="2023" name="G3 (Bethesda)">
        <title>A reference genome for the long-term kleptoplast-retaining sea slug Elysia crispata morphotype clarki.</title>
        <authorList>
            <person name="Eastman K.E."/>
            <person name="Pendleton A.L."/>
            <person name="Shaikh M.A."/>
            <person name="Suttiyut T."/>
            <person name="Ogas R."/>
            <person name="Tomko P."/>
            <person name="Gavelis G."/>
            <person name="Widhalm J.R."/>
            <person name="Wisecaver J.H."/>
        </authorList>
    </citation>
    <scope>NUCLEOTIDE SEQUENCE</scope>
    <source>
        <strain evidence="2">ECLA1</strain>
    </source>
</reference>